<proteinExistence type="predicted"/>
<dbReference type="Pfam" id="PF13411">
    <property type="entry name" value="MerR_1"/>
    <property type="match status" value="1"/>
</dbReference>
<dbReference type="CDD" id="cd01104">
    <property type="entry name" value="HTH_MlrA-CarA"/>
    <property type="match status" value="1"/>
</dbReference>
<dbReference type="PROSITE" id="PS50937">
    <property type="entry name" value="HTH_MERR_2"/>
    <property type="match status" value="1"/>
</dbReference>
<keyword evidence="1" id="KW-0805">Transcription regulation</keyword>
<dbReference type="InterPro" id="IPR047057">
    <property type="entry name" value="MerR_fam"/>
</dbReference>
<dbReference type="InterPro" id="IPR009061">
    <property type="entry name" value="DNA-bd_dom_put_sf"/>
</dbReference>
<evidence type="ECO:0000256" key="3">
    <source>
        <dbReference type="ARBA" id="ARBA00023163"/>
    </source>
</evidence>
<evidence type="ECO:0000313" key="6">
    <source>
        <dbReference type="Proteomes" id="UP001486808"/>
    </source>
</evidence>
<reference evidence="5 6" key="1">
    <citation type="submission" date="2024-04" db="EMBL/GenBank/DDBJ databases">
        <title>Draft genome sequence of Halopseudomonas sabulinigri NBRC 116187.</title>
        <authorList>
            <person name="Miyakawa T."/>
            <person name="Kusuya Y."/>
            <person name="Miura T."/>
        </authorList>
    </citation>
    <scope>NUCLEOTIDE SEQUENCE [LARGE SCALE GENOMIC DNA]</scope>
    <source>
        <strain evidence="5 6">4NH20-0042</strain>
    </source>
</reference>
<name>A0ABP9ZTP3_9GAMM</name>
<sequence>MHTQENSLLPIREVARATGVNPVTLRAWERRYGLVKPHRTPKGHRLYAPEQLQQIQQILTWLERGVAISQVAALVREQVEPAPSLERASLWQHQSDALLFSLARFDNRQLAAQYRDLMGLYPAPLVCAQLLEPVLAELEQRPASQYGNQLEKQFLHSWLHSQMAARLAMQQEQAQGPRLLLANISGTSHEPRLDLLSLLFSDAGFRLLRLEACPPASELTLLHERRPLDAMLLVGSQRLDPTTLERDLPRLAGQVSCPLFAAGPIVQLHAGDLRDAGITLLSSSPALSFEQLQQALAGDAA</sequence>
<evidence type="ECO:0000256" key="2">
    <source>
        <dbReference type="ARBA" id="ARBA00023125"/>
    </source>
</evidence>
<accession>A0ABP9ZTP3</accession>
<dbReference type="Gene3D" id="1.10.1660.10">
    <property type="match status" value="1"/>
</dbReference>
<evidence type="ECO:0000256" key="1">
    <source>
        <dbReference type="ARBA" id="ARBA00023015"/>
    </source>
</evidence>
<keyword evidence="2" id="KW-0238">DNA-binding</keyword>
<gene>
    <name evidence="5" type="ORF">NBRC116187_31930</name>
</gene>
<feature type="domain" description="HTH merR-type" evidence="4">
    <location>
        <begin position="8"/>
        <end position="77"/>
    </location>
</feature>
<protein>
    <submittedName>
        <fullName evidence="5">MerR family transcriptional regulator</fullName>
    </submittedName>
</protein>
<dbReference type="InterPro" id="IPR000551">
    <property type="entry name" value="MerR-type_HTH_dom"/>
</dbReference>
<dbReference type="SMART" id="SM00422">
    <property type="entry name" value="HTH_MERR"/>
    <property type="match status" value="1"/>
</dbReference>
<dbReference type="PANTHER" id="PTHR30204">
    <property type="entry name" value="REDOX-CYCLING DRUG-SENSING TRANSCRIPTIONAL ACTIVATOR SOXR"/>
    <property type="match status" value="1"/>
</dbReference>
<dbReference type="PANTHER" id="PTHR30204:SF67">
    <property type="entry name" value="HTH-TYPE TRANSCRIPTIONAL REGULATOR MLRA-RELATED"/>
    <property type="match status" value="1"/>
</dbReference>
<evidence type="ECO:0000259" key="4">
    <source>
        <dbReference type="PROSITE" id="PS50937"/>
    </source>
</evidence>
<dbReference type="RefSeq" id="WP_353389608.1">
    <property type="nucleotide sequence ID" value="NZ_BAABWD010000005.1"/>
</dbReference>
<evidence type="ECO:0000313" key="5">
    <source>
        <dbReference type="EMBL" id="GAA6132833.1"/>
    </source>
</evidence>
<dbReference type="Gene3D" id="3.40.50.280">
    <property type="entry name" value="Cobalamin-binding domain"/>
    <property type="match status" value="1"/>
</dbReference>
<keyword evidence="6" id="KW-1185">Reference proteome</keyword>
<organism evidence="5 6">
    <name type="scientific">Halopseudomonas sabulinigri</name>
    <dbReference type="NCBI Taxonomy" id="472181"/>
    <lineage>
        <taxon>Bacteria</taxon>
        <taxon>Pseudomonadati</taxon>
        <taxon>Pseudomonadota</taxon>
        <taxon>Gammaproteobacteria</taxon>
        <taxon>Pseudomonadales</taxon>
        <taxon>Pseudomonadaceae</taxon>
        <taxon>Halopseudomonas</taxon>
    </lineage>
</organism>
<comment type="caution">
    <text evidence="5">The sequence shown here is derived from an EMBL/GenBank/DDBJ whole genome shotgun (WGS) entry which is preliminary data.</text>
</comment>
<dbReference type="Proteomes" id="UP001486808">
    <property type="component" value="Unassembled WGS sequence"/>
</dbReference>
<dbReference type="EMBL" id="BAABWD010000005">
    <property type="protein sequence ID" value="GAA6132833.1"/>
    <property type="molecule type" value="Genomic_DNA"/>
</dbReference>
<keyword evidence="3" id="KW-0804">Transcription</keyword>
<dbReference type="SUPFAM" id="SSF46955">
    <property type="entry name" value="Putative DNA-binding domain"/>
    <property type="match status" value="1"/>
</dbReference>